<dbReference type="InterPro" id="IPR036388">
    <property type="entry name" value="WH-like_DNA-bd_sf"/>
</dbReference>
<dbReference type="RefSeq" id="WP_115077480.1">
    <property type="nucleotide sequence ID" value="NZ_CP022313.1"/>
</dbReference>
<dbReference type="GO" id="GO:0003700">
    <property type="term" value="F:DNA-binding transcription factor activity"/>
    <property type="evidence" value="ECO:0007669"/>
    <property type="project" value="InterPro"/>
</dbReference>
<reference evidence="6 7" key="1">
    <citation type="submission" date="2017-07" db="EMBL/GenBank/DDBJ databases">
        <title>Genome sequence of Pseudomonas NEP1.</title>
        <authorList>
            <person name="Nascimento F.X."/>
        </authorList>
    </citation>
    <scope>NUCLEOTIDE SEQUENCE [LARGE SCALE GENOMIC DNA]</scope>
    <source>
        <strain evidence="6 7">NEP1</strain>
    </source>
</reference>
<evidence type="ECO:0000256" key="4">
    <source>
        <dbReference type="ARBA" id="ARBA00023163"/>
    </source>
</evidence>
<evidence type="ECO:0000313" key="7">
    <source>
        <dbReference type="Proteomes" id="UP000254535"/>
    </source>
</evidence>
<dbReference type="SUPFAM" id="SSF46785">
    <property type="entry name" value="Winged helix' DNA-binding domain"/>
    <property type="match status" value="1"/>
</dbReference>
<protein>
    <submittedName>
        <fullName evidence="6">LysR family transcriptional regulator</fullName>
    </submittedName>
</protein>
<dbReference type="InterPro" id="IPR036390">
    <property type="entry name" value="WH_DNA-bd_sf"/>
</dbReference>
<accession>A0A345UVX0</accession>
<organism evidence="6 7">
    <name type="scientific">Pseudomonas fluorescens</name>
    <dbReference type="NCBI Taxonomy" id="294"/>
    <lineage>
        <taxon>Bacteria</taxon>
        <taxon>Pseudomonadati</taxon>
        <taxon>Pseudomonadota</taxon>
        <taxon>Gammaproteobacteria</taxon>
        <taxon>Pseudomonadales</taxon>
        <taxon>Pseudomonadaceae</taxon>
        <taxon>Pseudomonas</taxon>
    </lineage>
</organism>
<evidence type="ECO:0000256" key="1">
    <source>
        <dbReference type="ARBA" id="ARBA00009437"/>
    </source>
</evidence>
<dbReference type="Proteomes" id="UP000254535">
    <property type="component" value="Chromosome"/>
</dbReference>
<keyword evidence="4" id="KW-0804">Transcription</keyword>
<dbReference type="Pfam" id="PF03466">
    <property type="entry name" value="LysR_substrate"/>
    <property type="match status" value="1"/>
</dbReference>
<sequence length="307" mass="33882">MDLKRLSHLLALADERHFGRAAERVHLSQPALSRSIQALESETGQRLFDRDTGDVRPTPAGEFLIERARRLLFDARSLERDMALYSDRQLGSLAFGVGPFPAAMLMHQVVPRLRLDHPAVTLRVEVNNWQILEARLRAEAIEFFVADIRNFTAESDLLIRSLGQVSAGFFVRPEHPLAGRKVAMGELESYGIATTRLPEVVKLETARTLGISTRQTLPIVLECDDVALLKTVAGSTDTILGVIHGAVAEDIRVGRLIELHVVDRPGFHSEIGVVSLQGRSLSPTALCVIEAVVAEMQSVHVEQSPRL</sequence>
<proteinExistence type="inferred from homology"/>
<evidence type="ECO:0000256" key="3">
    <source>
        <dbReference type="ARBA" id="ARBA00023125"/>
    </source>
</evidence>
<name>A0A345UVX0_PSEFL</name>
<dbReference type="Gene3D" id="1.10.10.10">
    <property type="entry name" value="Winged helix-like DNA-binding domain superfamily/Winged helix DNA-binding domain"/>
    <property type="match status" value="1"/>
</dbReference>
<dbReference type="InterPro" id="IPR000847">
    <property type="entry name" value="LysR_HTH_N"/>
</dbReference>
<gene>
    <name evidence="6" type="ORF">CFN16_10950</name>
</gene>
<dbReference type="SUPFAM" id="SSF53850">
    <property type="entry name" value="Periplasmic binding protein-like II"/>
    <property type="match status" value="1"/>
</dbReference>
<dbReference type="AlphaFoldDB" id="A0A345UVX0"/>
<dbReference type="EMBL" id="CP022313">
    <property type="protein sequence ID" value="AXJ04622.1"/>
    <property type="molecule type" value="Genomic_DNA"/>
</dbReference>
<dbReference type="GO" id="GO:0003677">
    <property type="term" value="F:DNA binding"/>
    <property type="evidence" value="ECO:0007669"/>
    <property type="project" value="UniProtKB-KW"/>
</dbReference>
<dbReference type="PANTHER" id="PTHR30419">
    <property type="entry name" value="HTH-TYPE TRANSCRIPTIONAL REGULATOR YBHD"/>
    <property type="match status" value="1"/>
</dbReference>
<dbReference type="InterPro" id="IPR005119">
    <property type="entry name" value="LysR_subst-bd"/>
</dbReference>
<comment type="similarity">
    <text evidence="1">Belongs to the LysR transcriptional regulatory family.</text>
</comment>
<dbReference type="PANTHER" id="PTHR30419:SF30">
    <property type="entry name" value="LYSR FAMILY TRANSCRIPTIONAL REGULATOR"/>
    <property type="match status" value="1"/>
</dbReference>
<dbReference type="PROSITE" id="PS50931">
    <property type="entry name" value="HTH_LYSR"/>
    <property type="match status" value="1"/>
</dbReference>
<evidence type="ECO:0000259" key="5">
    <source>
        <dbReference type="PROSITE" id="PS50931"/>
    </source>
</evidence>
<keyword evidence="2" id="KW-0805">Transcription regulation</keyword>
<dbReference type="CDD" id="cd05466">
    <property type="entry name" value="PBP2_LTTR_substrate"/>
    <property type="match status" value="1"/>
</dbReference>
<evidence type="ECO:0000256" key="2">
    <source>
        <dbReference type="ARBA" id="ARBA00023015"/>
    </source>
</evidence>
<keyword evidence="3" id="KW-0238">DNA-binding</keyword>
<dbReference type="InterPro" id="IPR050950">
    <property type="entry name" value="HTH-type_LysR_regulators"/>
</dbReference>
<feature type="domain" description="HTH lysR-type" evidence="5">
    <location>
        <begin position="1"/>
        <end position="58"/>
    </location>
</feature>
<evidence type="ECO:0000313" key="6">
    <source>
        <dbReference type="EMBL" id="AXJ04622.1"/>
    </source>
</evidence>
<dbReference type="PRINTS" id="PR00039">
    <property type="entry name" value="HTHLYSR"/>
</dbReference>
<dbReference type="FunFam" id="1.10.10.10:FF:000001">
    <property type="entry name" value="LysR family transcriptional regulator"/>
    <property type="match status" value="1"/>
</dbReference>
<dbReference type="GO" id="GO:0005829">
    <property type="term" value="C:cytosol"/>
    <property type="evidence" value="ECO:0007669"/>
    <property type="project" value="TreeGrafter"/>
</dbReference>
<dbReference type="Pfam" id="PF00126">
    <property type="entry name" value="HTH_1"/>
    <property type="match status" value="1"/>
</dbReference>
<dbReference type="Gene3D" id="3.40.190.10">
    <property type="entry name" value="Periplasmic binding protein-like II"/>
    <property type="match status" value="2"/>
</dbReference>